<dbReference type="Proteomes" id="UP001152320">
    <property type="component" value="Chromosome 1"/>
</dbReference>
<dbReference type="InterPro" id="IPR003886">
    <property type="entry name" value="NIDO_dom"/>
</dbReference>
<dbReference type="Pfam" id="PF06119">
    <property type="entry name" value="NIDO"/>
    <property type="match status" value="1"/>
</dbReference>
<comment type="caution">
    <text evidence="2">The sequence shown here is derived from an EMBL/GenBank/DDBJ whole genome shotgun (WGS) entry which is preliminary data.</text>
</comment>
<dbReference type="SUPFAM" id="SSF81296">
    <property type="entry name" value="E set domains"/>
    <property type="match status" value="1"/>
</dbReference>
<dbReference type="PROSITE" id="PS51220">
    <property type="entry name" value="NIDO"/>
    <property type="match status" value="1"/>
</dbReference>
<reference evidence="2" key="1">
    <citation type="submission" date="2021-10" db="EMBL/GenBank/DDBJ databases">
        <title>Tropical sea cucumber genome reveals ecological adaptation and Cuvierian tubules defense mechanism.</title>
        <authorList>
            <person name="Chen T."/>
        </authorList>
    </citation>
    <scope>NUCLEOTIDE SEQUENCE</scope>
    <source>
        <strain evidence="2">Nanhai2018</strain>
        <tissue evidence="2">Muscle</tissue>
    </source>
</reference>
<proteinExistence type="predicted"/>
<dbReference type="OrthoDB" id="6236007at2759"/>
<dbReference type="InterPro" id="IPR014756">
    <property type="entry name" value="Ig_E-set"/>
</dbReference>
<dbReference type="Gene3D" id="2.60.40.10">
    <property type="entry name" value="Immunoglobulins"/>
    <property type="match status" value="1"/>
</dbReference>
<evidence type="ECO:0000259" key="1">
    <source>
        <dbReference type="PROSITE" id="PS51220"/>
    </source>
</evidence>
<evidence type="ECO:0000313" key="2">
    <source>
        <dbReference type="EMBL" id="KAJ8049050.1"/>
    </source>
</evidence>
<dbReference type="InterPro" id="IPR013783">
    <property type="entry name" value="Ig-like_fold"/>
</dbReference>
<keyword evidence="3" id="KW-1185">Reference proteome</keyword>
<gene>
    <name evidence="2" type="ORF">HOLleu_01607</name>
</gene>
<dbReference type="EMBL" id="JAIZAY010000001">
    <property type="protein sequence ID" value="KAJ8049050.1"/>
    <property type="molecule type" value="Genomic_DNA"/>
</dbReference>
<dbReference type="AlphaFoldDB" id="A0A9Q1HKC9"/>
<dbReference type="GO" id="GO:0007160">
    <property type="term" value="P:cell-matrix adhesion"/>
    <property type="evidence" value="ECO:0007669"/>
    <property type="project" value="InterPro"/>
</dbReference>
<sequence>MAYAPFLQAGFNAGDSVLSFELPGSGTDDLLDIDTASNTGVLGRFVYRVDQEEILGFICTQSGRVGLNPPSGVMMGGTLVSVLGPCYTEVSNLDIVCKFGDVTVPGTLKSEFIAECCTPTCLQVGPVNVEVSLDNGNTFPFNGVFIYGKLILDFTEETHVYINVR</sequence>
<protein>
    <recommendedName>
        <fullName evidence="1">NIDO domain-containing protein</fullName>
    </recommendedName>
</protein>
<name>A0A9Q1HKC9_HOLLE</name>
<organism evidence="2 3">
    <name type="scientific">Holothuria leucospilota</name>
    <name type="common">Black long sea cucumber</name>
    <name type="synonym">Mertensiothuria leucospilota</name>
    <dbReference type="NCBI Taxonomy" id="206669"/>
    <lineage>
        <taxon>Eukaryota</taxon>
        <taxon>Metazoa</taxon>
        <taxon>Echinodermata</taxon>
        <taxon>Eleutherozoa</taxon>
        <taxon>Echinozoa</taxon>
        <taxon>Holothuroidea</taxon>
        <taxon>Aspidochirotacea</taxon>
        <taxon>Aspidochirotida</taxon>
        <taxon>Holothuriidae</taxon>
        <taxon>Holothuria</taxon>
    </lineage>
</organism>
<evidence type="ECO:0000313" key="3">
    <source>
        <dbReference type="Proteomes" id="UP001152320"/>
    </source>
</evidence>
<accession>A0A9Q1HKC9</accession>
<feature type="domain" description="NIDO" evidence="1">
    <location>
        <begin position="1"/>
        <end position="52"/>
    </location>
</feature>